<feature type="transmembrane region" description="Helical" evidence="1">
    <location>
        <begin position="250"/>
        <end position="270"/>
    </location>
</feature>
<evidence type="ECO:0000313" key="2">
    <source>
        <dbReference type="EMBL" id="SVB88271.1"/>
    </source>
</evidence>
<protein>
    <recommendedName>
        <fullName evidence="3">Divalent metal cation transporter</fullName>
    </recommendedName>
</protein>
<evidence type="ECO:0008006" key="3">
    <source>
        <dbReference type="Google" id="ProtNLM"/>
    </source>
</evidence>
<feature type="transmembrane region" description="Helical" evidence="1">
    <location>
        <begin position="153"/>
        <end position="174"/>
    </location>
</feature>
<feature type="transmembrane region" description="Helical" evidence="1">
    <location>
        <begin position="6"/>
        <end position="29"/>
    </location>
</feature>
<feature type="transmembrane region" description="Helical" evidence="1">
    <location>
        <begin position="276"/>
        <end position="295"/>
    </location>
</feature>
<dbReference type="EMBL" id="UINC01062046">
    <property type="protein sequence ID" value="SVB88271.1"/>
    <property type="molecule type" value="Genomic_DNA"/>
</dbReference>
<gene>
    <name evidence="2" type="ORF">METZ01_LOCUS241125</name>
</gene>
<feature type="transmembrane region" description="Helical" evidence="1">
    <location>
        <begin position="107"/>
        <end position="133"/>
    </location>
</feature>
<reference evidence="2" key="1">
    <citation type="submission" date="2018-05" db="EMBL/GenBank/DDBJ databases">
        <authorList>
            <person name="Lanie J.A."/>
            <person name="Ng W.-L."/>
            <person name="Kazmierczak K.M."/>
            <person name="Andrzejewski T.M."/>
            <person name="Davidsen T.M."/>
            <person name="Wayne K.J."/>
            <person name="Tettelin H."/>
            <person name="Glass J.I."/>
            <person name="Rusch D."/>
            <person name="Podicherti R."/>
            <person name="Tsui H.-C.T."/>
            <person name="Winkler M.E."/>
        </authorList>
    </citation>
    <scope>NUCLEOTIDE SEQUENCE</scope>
</reference>
<feature type="non-terminal residue" evidence="2">
    <location>
        <position position="1"/>
    </location>
</feature>
<feature type="transmembrane region" description="Helical" evidence="1">
    <location>
        <begin position="209"/>
        <end position="230"/>
    </location>
</feature>
<keyword evidence="1" id="KW-0472">Membrane</keyword>
<proteinExistence type="predicted"/>
<evidence type="ECO:0000256" key="1">
    <source>
        <dbReference type="SAM" id="Phobius"/>
    </source>
</evidence>
<keyword evidence="1" id="KW-0812">Transmembrane</keyword>
<name>A0A382HP61_9ZZZZ</name>
<keyword evidence="1" id="KW-1133">Transmembrane helix</keyword>
<accession>A0A382HP61</accession>
<feature type="transmembrane region" description="Helical" evidence="1">
    <location>
        <begin position="67"/>
        <end position="86"/>
    </location>
</feature>
<sequence length="338" mass="36612">GRWLLILVFIATIIEGVGVIPAVGLVSAGLGMNLLAINTNIILATMAIVLAASVILLLGRYRVLENITRVFVVVFSVLTIVAATAATTQLASGQPLGAPFAINEQNLFFAVSVAGWMPVGLSCSIFLSVWVIARGHLHGHPVTPEEARFDFNVSYVATLVLALCFLMMGTALLFGSGIEIAGSSNGFAAQLIGLFTQSIGQWAQLVVEVAALAVMLSTVLAVVDGFPRTYANITYRLMKKNSNSWDEGRLYRGFLGLQTVTTFMVLVFLLRSFGTFIDFITALGFLSAPIIAFLNHRIMFSSDLSVTQQPATWLRYWSLAGITVLTVVFPIYLYFRIT</sequence>
<organism evidence="2">
    <name type="scientific">marine metagenome</name>
    <dbReference type="NCBI Taxonomy" id="408172"/>
    <lineage>
        <taxon>unclassified sequences</taxon>
        <taxon>metagenomes</taxon>
        <taxon>ecological metagenomes</taxon>
    </lineage>
</organism>
<feature type="transmembrane region" description="Helical" evidence="1">
    <location>
        <begin position="41"/>
        <end position="61"/>
    </location>
</feature>
<dbReference type="AlphaFoldDB" id="A0A382HP61"/>
<feature type="transmembrane region" description="Helical" evidence="1">
    <location>
        <begin position="316"/>
        <end position="335"/>
    </location>
</feature>